<dbReference type="NCBIfam" id="TIGR04057">
    <property type="entry name" value="SusC_RagA_signa"/>
    <property type="match status" value="1"/>
</dbReference>
<comment type="subcellular location">
    <subcellularLocation>
        <location evidence="1 7">Cell outer membrane</location>
        <topology evidence="1 7">Multi-pass membrane protein</topology>
    </subcellularLocation>
</comment>
<keyword evidence="4 7" id="KW-0812">Transmembrane</keyword>
<evidence type="ECO:0000256" key="7">
    <source>
        <dbReference type="PROSITE-ProRule" id="PRU01360"/>
    </source>
</evidence>
<reference evidence="10 11" key="1">
    <citation type="submission" date="2020-05" db="EMBL/GenBank/DDBJ databases">
        <title>Distinct polysaccharide utilization as determinants for interspecies competition between intestinal Prevotella spp.</title>
        <authorList>
            <person name="Galvez E.J.C."/>
            <person name="Iljazovic A."/>
            <person name="Strowig T."/>
        </authorList>
    </citation>
    <scope>NUCLEOTIDE SEQUENCE [LARGE SCALE GENOMIC DNA]</scope>
    <source>
        <strain evidence="10 11">PCHR</strain>
    </source>
</reference>
<comment type="caution">
    <text evidence="10">The sequence shown here is derived from an EMBL/GenBank/DDBJ whole genome shotgun (WGS) entry which is preliminary data.</text>
</comment>
<dbReference type="PROSITE" id="PS52016">
    <property type="entry name" value="TONB_DEPENDENT_REC_3"/>
    <property type="match status" value="1"/>
</dbReference>
<proteinExistence type="inferred from homology"/>
<evidence type="ECO:0000259" key="9">
    <source>
        <dbReference type="Pfam" id="PF07715"/>
    </source>
</evidence>
<keyword evidence="11" id="KW-1185">Reference proteome</keyword>
<dbReference type="InterPro" id="IPR036942">
    <property type="entry name" value="Beta-barrel_TonB_sf"/>
</dbReference>
<feature type="signal peptide" evidence="8">
    <location>
        <begin position="1"/>
        <end position="25"/>
    </location>
</feature>
<dbReference type="InterPro" id="IPR037066">
    <property type="entry name" value="Plug_dom_sf"/>
</dbReference>
<sequence>MKNAKFIALALLFHGAAGWLSPVYARPGEAVAHQSVNQTVKATGTVVDETGEPMIGVTVVVKGTQTAAVTDLDGKFSLSLPTGKNMLEFSYIGYENITVKAGNGMKVVMKPESNAVDEVVVIGYGTQKKRDLTGAISSVKADDIKQAPVMNAMEGLQGKISGLDITRTSGQAGSSPEILLRGNRSLNASSAPLFVIDGVAGGDIDDINPNDIESIDVLKDASSTAIYGSAGANGVIIVTTKQGKTGKLQVDFNGYLGINAFPQYPETYSGEAWINYLREGFVAREGREPDDLSELFNAAGLSEGAVQAYNDNKWINWRDEILNTGMQQNYSISLRGGSENVKGYMSMGYQQEKGLYKNDQMNQITFRAGTTFKMNDIVSVGFQSTLTYRDQDKRNSRLSKSLNYLPLGDVYNEDGSLKQRPIDDMDSYINIMADDQPNAYKNNVKRTSINIAPFIEIKPFKGLTFKSLLNANLTHGRTGLWDGLDTFMKLSGSSDNKRIASYNQSNYWNYTWQNILTYGLDLGNHSLTLTGITEYQRSKTEGLLGSNEQFEFDGFLWYNLKGGLIPQVESSYKETAKMSYALRGAWNYMGKYLFSASIRWDGASQLYDKWCAFPAFSAGWRISEEKFMQGTRSWLDNLKLRVGYGVTGNANISPYVTSTAVTTSDGAINLGTGRLQTYILAQNVANNSLTWEKSYNWNYGLDITVLNNRIDASIEYYSTDTKGVLYNRPLPTALGLYNAKNTYYKMSNIARIKNKGVEITINTRNIDTKNFKWNSTFTYAKNKEQLKEINLGNDVSAESLIALNLFMGQPVNTIYGYKKLGIWQLGQEDQAACFGSVPGDVHLATPGLTWDPEYTYTREETEKNEAGETVPVTKTYNGAYYKEGENGEREYFTRDHTYAISANDKMILGHKTPDWTLGFSNQFIYKNFDLSIMCSMRWG</sequence>
<dbReference type="InterPro" id="IPR039426">
    <property type="entry name" value="TonB-dep_rcpt-like"/>
</dbReference>
<dbReference type="Gene3D" id="2.170.130.10">
    <property type="entry name" value="TonB-dependent receptor, plug domain"/>
    <property type="match status" value="1"/>
</dbReference>
<dbReference type="Gene3D" id="2.60.40.1120">
    <property type="entry name" value="Carboxypeptidase-like, regulatory domain"/>
    <property type="match status" value="1"/>
</dbReference>
<evidence type="ECO:0000256" key="3">
    <source>
        <dbReference type="ARBA" id="ARBA00022452"/>
    </source>
</evidence>
<dbReference type="Pfam" id="PF13715">
    <property type="entry name" value="CarbopepD_reg_2"/>
    <property type="match status" value="1"/>
</dbReference>
<dbReference type="SUPFAM" id="SSF56935">
    <property type="entry name" value="Porins"/>
    <property type="match status" value="1"/>
</dbReference>
<evidence type="ECO:0000256" key="1">
    <source>
        <dbReference type="ARBA" id="ARBA00004571"/>
    </source>
</evidence>
<dbReference type="InterPro" id="IPR023997">
    <property type="entry name" value="TonB-dep_OMP_SusC/RagA_CS"/>
</dbReference>
<feature type="chain" id="PRO_5046561381" evidence="8">
    <location>
        <begin position="26"/>
        <end position="939"/>
    </location>
</feature>
<keyword evidence="2 7" id="KW-0813">Transport</keyword>
<evidence type="ECO:0000256" key="2">
    <source>
        <dbReference type="ARBA" id="ARBA00022448"/>
    </source>
</evidence>
<evidence type="ECO:0000256" key="6">
    <source>
        <dbReference type="ARBA" id="ARBA00023237"/>
    </source>
</evidence>
<dbReference type="Proteomes" id="UP000820977">
    <property type="component" value="Unassembled WGS sequence"/>
</dbReference>
<evidence type="ECO:0000313" key="11">
    <source>
        <dbReference type="Proteomes" id="UP000820977"/>
    </source>
</evidence>
<evidence type="ECO:0000256" key="8">
    <source>
        <dbReference type="SAM" id="SignalP"/>
    </source>
</evidence>
<feature type="domain" description="TonB-dependent receptor plug" evidence="9">
    <location>
        <begin position="128"/>
        <end position="235"/>
    </location>
</feature>
<dbReference type="InterPro" id="IPR023996">
    <property type="entry name" value="TonB-dep_OMP_SusC/RagA"/>
</dbReference>
<name>A0ABX2B8A4_9BACT</name>
<dbReference type="NCBIfam" id="TIGR04056">
    <property type="entry name" value="OMP_RagA_SusC"/>
    <property type="match status" value="1"/>
</dbReference>
<dbReference type="EMBL" id="JABKKJ010000035">
    <property type="protein sequence ID" value="NPE26225.1"/>
    <property type="molecule type" value="Genomic_DNA"/>
</dbReference>
<protein>
    <submittedName>
        <fullName evidence="10">SusC/RagA family TonB-linked outer membrane protein</fullName>
    </submittedName>
</protein>
<comment type="similarity">
    <text evidence="7">Belongs to the TonB-dependent receptor family.</text>
</comment>
<evidence type="ECO:0000313" key="10">
    <source>
        <dbReference type="EMBL" id="NPE26225.1"/>
    </source>
</evidence>
<dbReference type="InterPro" id="IPR008969">
    <property type="entry name" value="CarboxyPept-like_regulatory"/>
</dbReference>
<accession>A0ABX2B8A4</accession>
<dbReference type="Gene3D" id="2.40.170.20">
    <property type="entry name" value="TonB-dependent receptor, beta-barrel domain"/>
    <property type="match status" value="1"/>
</dbReference>
<keyword evidence="5 7" id="KW-0472">Membrane</keyword>
<keyword evidence="6 7" id="KW-0998">Cell outer membrane</keyword>
<dbReference type="InterPro" id="IPR012910">
    <property type="entry name" value="Plug_dom"/>
</dbReference>
<dbReference type="SUPFAM" id="SSF49464">
    <property type="entry name" value="Carboxypeptidase regulatory domain-like"/>
    <property type="match status" value="1"/>
</dbReference>
<dbReference type="RefSeq" id="WP_172345682.1">
    <property type="nucleotide sequence ID" value="NZ_JABKKJ010000035.1"/>
</dbReference>
<evidence type="ECO:0000256" key="4">
    <source>
        <dbReference type="ARBA" id="ARBA00022692"/>
    </source>
</evidence>
<gene>
    <name evidence="10" type="ORF">HPS54_12025</name>
</gene>
<organism evidence="10 11">
    <name type="scientific">Xylanibacter caecicola</name>
    <dbReference type="NCBI Taxonomy" id="2736294"/>
    <lineage>
        <taxon>Bacteria</taxon>
        <taxon>Pseudomonadati</taxon>
        <taxon>Bacteroidota</taxon>
        <taxon>Bacteroidia</taxon>
        <taxon>Bacteroidales</taxon>
        <taxon>Prevotellaceae</taxon>
        <taxon>Xylanibacter</taxon>
    </lineage>
</organism>
<dbReference type="Pfam" id="PF07715">
    <property type="entry name" value="Plug"/>
    <property type="match status" value="1"/>
</dbReference>
<evidence type="ECO:0000256" key="5">
    <source>
        <dbReference type="ARBA" id="ARBA00023136"/>
    </source>
</evidence>
<keyword evidence="8" id="KW-0732">Signal</keyword>
<keyword evidence="3 7" id="KW-1134">Transmembrane beta strand</keyword>